<organism evidence="1 2">
    <name type="scientific">Streptomyces brasiliensis</name>
    <dbReference type="NCBI Taxonomy" id="1954"/>
    <lineage>
        <taxon>Bacteria</taxon>
        <taxon>Bacillati</taxon>
        <taxon>Actinomycetota</taxon>
        <taxon>Actinomycetes</taxon>
        <taxon>Kitasatosporales</taxon>
        <taxon>Streptomycetaceae</taxon>
        <taxon>Streptomyces</taxon>
    </lineage>
</organism>
<name>A0A917KUH8_9ACTN</name>
<dbReference type="EMBL" id="BMQA01000014">
    <property type="protein sequence ID" value="GGJ28429.1"/>
    <property type="molecule type" value="Genomic_DNA"/>
</dbReference>
<protein>
    <submittedName>
        <fullName evidence="1">Uncharacterized protein</fullName>
    </submittedName>
</protein>
<dbReference type="RefSeq" id="WP_189312993.1">
    <property type="nucleotide sequence ID" value="NZ_BMQA01000014.1"/>
</dbReference>
<reference evidence="1" key="2">
    <citation type="submission" date="2020-09" db="EMBL/GenBank/DDBJ databases">
        <authorList>
            <person name="Sun Q."/>
            <person name="Ohkuma M."/>
        </authorList>
    </citation>
    <scope>NUCLEOTIDE SEQUENCE</scope>
    <source>
        <strain evidence="1">JCM 3086</strain>
    </source>
</reference>
<keyword evidence="2" id="KW-1185">Reference proteome</keyword>
<proteinExistence type="predicted"/>
<accession>A0A917KUH8</accession>
<sequence length="53" mass="5946">MPRIGLPAETGKIEGTRSKLKRLVERGWLDEDVPGLFALARRRAAVSPNSRSW</sequence>
<reference evidence="1" key="1">
    <citation type="journal article" date="2014" name="Int. J. Syst. Evol. Microbiol.">
        <title>Complete genome sequence of Corynebacterium casei LMG S-19264T (=DSM 44701T), isolated from a smear-ripened cheese.</title>
        <authorList>
            <consortium name="US DOE Joint Genome Institute (JGI-PGF)"/>
            <person name="Walter F."/>
            <person name="Albersmeier A."/>
            <person name="Kalinowski J."/>
            <person name="Ruckert C."/>
        </authorList>
    </citation>
    <scope>NUCLEOTIDE SEQUENCE</scope>
    <source>
        <strain evidence="1">JCM 3086</strain>
    </source>
</reference>
<dbReference type="Proteomes" id="UP000657574">
    <property type="component" value="Unassembled WGS sequence"/>
</dbReference>
<comment type="caution">
    <text evidence="1">The sequence shown here is derived from an EMBL/GenBank/DDBJ whole genome shotgun (WGS) entry which is preliminary data.</text>
</comment>
<dbReference type="AlphaFoldDB" id="A0A917KUH8"/>
<evidence type="ECO:0000313" key="1">
    <source>
        <dbReference type="EMBL" id="GGJ28429.1"/>
    </source>
</evidence>
<gene>
    <name evidence="1" type="ORF">GCM10010121_044720</name>
</gene>
<evidence type="ECO:0000313" key="2">
    <source>
        <dbReference type="Proteomes" id="UP000657574"/>
    </source>
</evidence>